<comment type="subcellular location">
    <subcellularLocation>
        <location evidence="1">Secreted</location>
    </subcellularLocation>
</comment>
<evidence type="ECO:0000256" key="2">
    <source>
        <dbReference type="ARBA" id="ARBA00008019"/>
    </source>
</evidence>
<reference evidence="11" key="1">
    <citation type="submission" date="2022-11" db="UniProtKB">
        <authorList>
            <consortium name="WormBaseParasite"/>
        </authorList>
    </citation>
    <scope>IDENTIFICATION</scope>
</reference>
<evidence type="ECO:0000259" key="9">
    <source>
        <dbReference type="Pfam" id="PF06394"/>
    </source>
</evidence>
<feature type="coiled-coil region" evidence="6">
    <location>
        <begin position="62"/>
        <end position="89"/>
    </location>
</feature>
<keyword evidence="4 8" id="KW-0732">Signal</keyword>
<evidence type="ECO:0000313" key="11">
    <source>
        <dbReference type="WBParaSite" id="ACRNAN_scaffold12855.g11337.t1"/>
    </source>
</evidence>
<dbReference type="GO" id="GO:0005576">
    <property type="term" value="C:extracellular region"/>
    <property type="evidence" value="ECO:0007669"/>
    <property type="project" value="UniProtKB-SubCell"/>
</dbReference>
<evidence type="ECO:0000313" key="10">
    <source>
        <dbReference type="Proteomes" id="UP000887540"/>
    </source>
</evidence>
<keyword evidence="6" id="KW-0175">Coiled coil</keyword>
<feature type="domain" description="Pepsin inhibitor-3-like repeated" evidence="9">
    <location>
        <begin position="32"/>
        <end position="82"/>
    </location>
</feature>
<evidence type="ECO:0000256" key="6">
    <source>
        <dbReference type="SAM" id="Coils"/>
    </source>
</evidence>
<evidence type="ECO:0000256" key="8">
    <source>
        <dbReference type="SAM" id="SignalP"/>
    </source>
</evidence>
<dbReference type="InterPro" id="IPR010480">
    <property type="entry name" value="Pepsin-I3"/>
</dbReference>
<protein>
    <submittedName>
        <fullName evidence="11">Pepsin inhibitor-3-like repeated domain-containing protein</fullName>
    </submittedName>
</protein>
<dbReference type="Pfam" id="PF06394">
    <property type="entry name" value="Pepsin-I3"/>
    <property type="match status" value="2"/>
</dbReference>
<keyword evidence="5" id="KW-1015">Disulfide bond</keyword>
<dbReference type="Proteomes" id="UP000887540">
    <property type="component" value="Unplaced"/>
</dbReference>
<dbReference type="InterPro" id="IPR051901">
    <property type="entry name" value="Protease_Inhibitor_I33"/>
</dbReference>
<keyword evidence="3" id="KW-0964">Secreted</keyword>
<organism evidence="10 11">
    <name type="scientific">Acrobeloides nanus</name>
    <dbReference type="NCBI Taxonomy" id="290746"/>
    <lineage>
        <taxon>Eukaryota</taxon>
        <taxon>Metazoa</taxon>
        <taxon>Ecdysozoa</taxon>
        <taxon>Nematoda</taxon>
        <taxon>Chromadorea</taxon>
        <taxon>Rhabditida</taxon>
        <taxon>Tylenchina</taxon>
        <taxon>Cephalobomorpha</taxon>
        <taxon>Cephaloboidea</taxon>
        <taxon>Cephalobidae</taxon>
        <taxon>Acrobeloides</taxon>
    </lineage>
</organism>
<dbReference type="PANTHER" id="PTHR37969">
    <property type="entry name" value="PROTEIN CBG07421-RELATED"/>
    <property type="match status" value="1"/>
</dbReference>
<feature type="signal peptide" evidence="8">
    <location>
        <begin position="1"/>
        <end position="17"/>
    </location>
</feature>
<evidence type="ECO:0000256" key="3">
    <source>
        <dbReference type="ARBA" id="ARBA00022525"/>
    </source>
</evidence>
<dbReference type="Gene3D" id="3.30.1120.50">
    <property type="entry name" value="Pepsin inhibitor-3"/>
    <property type="match status" value="2"/>
</dbReference>
<feature type="domain" description="Pepsin inhibitor-3-like repeated" evidence="9">
    <location>
        <begin position="127"/>
        <end position="180"/>
    </location>
</feature>
<keyword evidence="10" id="KW-1185">Reference proteome</keyword>
<sequence length="181" mass="20535">MYLIFLISCACIIFVQAHPVNKRDIFDSFPFGGNLGCVVTGNTLYINGLQDRQLTPSEINELQQYQSSLNSFQQQMQQFKQQMHQMRDNGQWNGGRMHARMGSMMQNGPNGPNGPQDNSNMPTPPTPPTRPSFCNDNVTTQYIFDGCKVQDNKVYIGNNYARDLTPAEQNQLQQFNNQMDA</sequence>
<feature type="chain" id="PRO_5037322171" evidence="8">
    <location>
        <begin position="18"/>
        <end position="181"/>
    </location>
</feature>
<dbReference type="PANTHER" id="PTHR37969:SF3">
    <property type="entry name" value="PROTEIN CBG13131"/>
    <property type="match status" value="1"/>
</dbReference>
<dbReference type="WBParaSite" id="ACRNAN_scaffold12855.g11337.t1">
    <property type="protein sequence ID" value="ACRNAN_scaffold12855.g11337.t1"/>
    <property type="gene ID" value="ACRNAN_scaffold12855.g11337"/>
</dbReference>
<dbReference type="AlphaFoldDB" id="A0A914CQD0"/>
<name>A0A914CQD0_9BILA</name>
<accession>A0A914CQD0</accession>
<dbReference type="InterPro" id="IPR038412">
    <property type="entry name" value="Pepsin-I3_sf"/>
</dbReference>
<proteinExistence type="inferred from homology"/>
<comment type="similarity">
    <text evidence="2">Belongs to the protease inhibitor I33 family.</text>
</comment>
<evidence type="ECO:0000256" key="5">
    <source>
        <dbReference type="ARBA" id="ARBA00023157"/>
    </source>
</evidence>
<evidence type="ECO:0000256" key="1">
    <source>
        <dbReference type="ARBA" id="ARBA00004613"/>
    </source>
</evidence>
<dbReference type="SUPFAM" id="SSF55149">
    <property type="entry name" value="Pepsin inhibitor-3"/>
    <property type="match status" value="1"/>
</dbReference>
<feature type="region of interest" description="Disordered" evidence="7">
    <location>
        <begin position="101"/>
        <end position="132"/>
    </location>
</feature>
<evidence type="ECO:0000256" key="4">
    <source>
        <dbReference type="ARBA" id="ARBA00022729"/>
    </source>
</evidence>
<evidence type="ECO:0000256" key="7">
    <source>
        <dbReference type="SAM" id="MobiDB-lite"/>
    </source>
</evidence>